<evidence type="ECO:0000313" key="6">
    <source>
        <dbReference type="EMBL" id="MCU0104668.1"/>
    </source>
</evidence>
<dbReference type="PANTHER" id="PTHR30603:SF47">
    <property type="entry name" value="RNA POLYMERASE SIGMA FACTOR SIGD, CHLOROPLASTIC"/>
    <property type="match status" value="1"/>
</dbReference>
<dbReference type="InterPro" id="IPR007630">
    <property type="entry name" value="RNA_pol_sigma70_r4"/>
</dbReference>
<dbReference type="InterPro" id="IPR036388">
    <property type="entry name" value="WH-like_DNA-bd_sf"/>
</dbReference>
<dbReference type="InterPro" id="IPR007627">
    <property type="entry name" value="RNA_pol_sigma70_r2"/>
</dbReference>
<dbReference type="InterPro" id="IPR013324">
    <property type="entry name" value="RNA_pol_sigma_r3/r4-like"/>
</dbReference>
<evidence type="ECO:0000313" key="7">
    <source>
        <dbReference type="Proteomes" id="UP001209076"/>
    </source>
</evidence>
<dbReference type="Proteomes" id="UP001209076">
    <property type="component" value="Unassembled WGS sequence"/>
</dbReference>
<keyword evidence="3" id="KW-0238">DNA-binding</keyword>
<dbReference type="Gene3D" id="1.10.601.10">
    <property type="entry name" value="RNA Polymerase Primary Sigma Factor"/>
    <property type="match status" value="1"/>
</dbReference>
<evidence type="ECO:0000256" key="4">
    <source>
        <dbReference type="ARBA" id="ARBA00023163"/>
    </source>
</evidence>
<dbReference type="InterPro" id="IPR014284">
    <property type="entry name" value="RNA_pol_sigma-70_dom"/>
</dbReference>
<accession>A0ABT2PUP5</accession>
<evidence type="ECO:0000256" key="1">
    <source>
        <dbReference type="ARBA" id="ARBA00023015"/>
    </source>
</evidence>
<dbReference type="NCBIfam" id="TIGR02937">
    <property type="entry name" value="sigma70-ECF"/>
    <property type="match status" value="1"/>
</dbReference>
<evidence type="ECO:0000256" key="3">
    <source>
        <dbReference type="ARBA" id="ARBA00023125"/>
    </source>
</evidence>
<evidence type="ECO:0000256" key="2">
    <source>
        <dbReference type="ARBA" id="ARBA00023082"/>
    </source>
</evidence>
<dbReference type="InterPro" id="IPR007624">
    <property type="entry name" value="RNA_pol_sigma70_r3"/>
</dbReference>
<dbReference type="EMBL" id="JAOEGN010000004">
    <property type="protein sequence ID" value="MCU0104668.1"/>
    <property type="molecule type" value="Genomic_DNA"/>
</dbReference>
<evidence type="ECO:0000259" key="5">
    <source>
        <dbReference type="PROSITE" id="PS00715"/>
    </source>
</evidence>
<organism evidence="6 7">
    <name type="scientific">Paracholeplasma vituli</name>
    <dbReference type="NCBI Taxonomy" id="69473"/>
    <lineage>
        <taxon>Bacteria</taxon>
        <taxon>Bacillati</taxon>
        <taxon>Mycoplasmatota</taxon>
        <taxon>Mollicutes</taxon>
        <taxon>Acholeplasmatales</taxon>
        <taxon>Acholeplasmataceae</taxon>
        <taxon>Paracholeplasma</taxon>
    </lineage>
</organism>
<proteinExistence type="predicted"/>
<dbReference type="SUPFAM" id="SSF88946">
    <property type="entry name" value="Sigma2 domain of RNA polymerase sigma factors"/>
    <property type="match status" value="1"/>
</dbReference>
<dbReference type="PRINTS" id="PR00046">
    <property type="entry name" value="SIGMA70FCT"/>
</dbReference>
<keyword evidence="1" id="KW-0805">Transcription regulation</keyword>
<dbReference type="InterPro" id="IPR013325">
    <property type="entry name" value="RNA_pol_sigma_r2"/>
</dbReference>
<gene>
    <name evidence="6" type="ORF">N7603_03250</name>
</gene>
<protein>
    <submittedName>
        <fullName evidence="6">Sigma-70 family RNA polymerase sigma factor</fullName>
    </submittedName>
</protein>
<dbReference type="InterPro" id="IPR000943">
    <property type="entry name" value="RNA_pol_sigma70"/>
</dbReference>
<dbReference type="InterPro" id="IPR050239">
    <property type="entry name" value="Sigma-70_RNA_pol_init_factors"/>
</dbReference>
<dbReference type="RefSeq" id="WP_262095916.1">
    <property type="nucleotide sequence ID" value="NZ_JAOEGN010000004.1"/>
</dbReference>
<dbReference type="Gene3D" id="1.10.10.10">
    <property type="entry name" value="Winged helix-like DNA-binding domain superfamily/Winged helix DNA-binding domain"/>
    <property type="match status" value="2"/>
</dbReference>
<dbReference type="PANTHER" id="PTHR30603">
    <property type="entry name" value="RNA POLYMERASE SIGMA FACTOR RPO"/>
    <property type="match status" value="1"/>
</dbReference>
<reference evidence="7" key="1">
    <citation type="submission" date="2023-07" db="EMBL/GenBank/DDBJ databases">
        <title>Novel Mycoplasma species identified in domestic and wild animals.</title>
        <authorList>
            <person name="Volokhov D.V."/>
            <person name="Furtak V.A."/>
            <person name="Zagorodnyaya T.A."/>
        </authorList>
    </citation>
    <scope>NUCLEOTIDE SEQUENCE [LARGE SCALE GENOMIC DNA]</scope>
    <source>
        <strain evidence="7">92-19</strain>
    </source>
</reference>
<dbReference type="CDD" id="cd06171">
    <property type="entry name" value="Sigma70_r4"/>
    <property type="match status" value="1"/>
</dbReference>
<name>A0ABT2PUP5_9MOLU</name>
<dbReference type="PROSITE" id="PS00715">
    <property type="entry name" value="SIGMA70_1"/>
    <property type="match status" value="1"/>
</dbReference>
<dbReference type="Pfam" id="PF04542">
    <property type="entry name" value="Sigma70_r2"/>
    <property type="match status" value="1"/>
</dbReference>
<dbReference type="Pfam" id="PF04545">
    <property type="entry name" value="Sigma70_r4"/>
    <property type="match status" value="1"/>
</dbReference>
<dbReference type="Pfam" id="PF00140">
    <property type="entry name" value="Sigma70_r1_2"/>
    <property type="match status" value="1"/>
</dbReference>
<dbReference type="InterPro" id="IPR009042">
    <property type="entry name" value="RNA_pol_sigma70_r1_2"/>
</dbReference>
<feature type="domain" description="RNA polymerase sigma-70" evidence="5">
    <location>
        <begin position="156"/>
        <end position="169"/>
    </location>
</feature>
<keyword evidence="4" id="KW-0804">Transcription</keyword>
<keyword evidence="2" id="KW-0731">Sigma factor</keyword>
<dbReference type="Pfam" id="PF04539">
    <property type="entry name" value="Sigma70_r3"/>
    <property type="match status" value="1"/>
</dbReference>
<keyword evidence="7" id="KW-1185">Reference proteome</keyword>
<comment type="caution">
    <text evidence="6">The sequence shown here is derived from an EMBL/GenBank/DDBJ whole genome shotgun (WGS) entry which is preliminary data.</text>
</comment>
<dbReference type="SUPFAM" id="SSF88659">
    <property type="entry name" value="Sigma3 and sigma4 domains of RNA polymerase sigma factors"/>
    <property type="match status" value="2"/>
</dbReference>
<sequence>MTSDASWIESVLETYKETKKVPLNDILEMSELEDHEFDEIKKALDQAGYEITYDDDENTPLIDTTVEKPTDNYHRYLKEMGEINLLTLDEEKDITKKVFMGHEAMALGIQTDPSAEAERQKTIGIAVEAKNRLILSNLRLVVSIAKKSDGKMDMLDLIQEGTMGLMKAADKFDYRMGNRFSTYATWWIKQSISRAIAKQSKTIRIPVHLVENLNRMVRIKNELRSRLNRHPSDEEVAEALGVSLEKLASYEQLSQEVVSLDKSVGTEEDATLADFIASNVMNPEESYMAMKEKEHISLLLKQLGPRDEQVMRYRFGLYDGKYYTLEEIGNIMGLTRERIRQIISKSLATLRQTHKLLK</sequence>